<dbReference type="InterPro" id="IPR036412">
    <property type="entry name" value="HAD-like_sf"/>
</dbReference>
<sequence>MSVHAVIFDMDGVISDTQSVCAAIESDMLQEHGIHISPSELTEQYAGTMSYDMFPAVFKQFNKTMPDIKPLAEERWKRIFKAVQGNIKAIPGTIACIKHLKKDATPIAVASASRMDFIALVLTELCILSDFDAIASAQEVPNGKPEPDVFLLAAKRLGIHPRYCIVIEDGIQGMIAAKKAGMRCIGLVQSDILDKNKYPADILVRSLAHIDLKNIK</sequence>
<reference evidence="2" key="1">
    <citation type="submission" date="2017-09" db="EMBL/GenBank/DDBJ databases">
        <title>Depth-based differentiation of microbial function through sediment-hosted aquifers and enrichment of novel symbionts in the deep terrestrial subsurface.</title>
        <authorList>
            <person name="Probst A.J."/>
            <person name="Ladd B."/>
            <person name="Jarett J.K."/>
            <person name="Geller-Mcgrath D.E."/>
            <person name="Sieber C.M.K."/>
            <person name="Emerson J.B."/>
            <person name="Anantharaman K."/>
            <person name="Thomas B.C."/>
            <person name="Malmstrom R."/>
            <person name="Stieglmeier M."/>
            <person name="Klingl A."/>
            <person name="Woyke T."/>
            <person name="Ryan C.M."/>
            <person name="Banfield J.F."/>
        </authorList>
    </citation>
    <scope>NUCLEOTIDE SEQUENCE [LARGE SCALE GENOMIC DNA]</scope>
</reference>
<dbReference type="SUPFAM" id="SSF56784">
    <property type="entry name" value="HAD-like"/>
    <property type="match status" value="1"/>
</dbReference>
<dbReference type="NCBIfam" id="TIGR01509">
    <property type="entry name" value="HAD-SF-IA-v3"/>
    <property type="match status" value="1"/>
</dbReference>
<dbReference type="Proteomes" id="UP000231503">
    <property type="component" value="Unassembled WGS sequence"/>
</dbReference>
<dbReference type="PANTHER" id="PTHR18901:SF38">
    <property type="entry name" value="PSEUDOURIDINE-5'-PHOSPHATASE"/>
    <property type="match status" value="1"/>
</dbReference>
<dbReference type="Gene3D" id="1.10.150.240">
    <property type="entry name" value="Putative phosphatase, domain 2"/>
    <property type="match status" value="1"/>
</dbReference>
<dbReference type="SFLD" id="SFLDG01129">
    <property type="entry name" value="C1.5:_HAD__Beta-PGM__Phosphata"/>
    <property type="match status" value="1"/>
</dbReference>
<dbReference type="Gene3D" id="3.40.50.1000">
    <property type="entry name" value="HAD superfamily/HAD-like"/>
    <property type="match status" value="1"/>
</dbReference>
<proteinExistence type="predicted"/>
<dbReference type="PRINTS" id="PR00413">
    <property type="entry name" value="HADHALOGNASE"/>
</dbReference>
<dbReference type="PANTHER" id="PTHR18901">
    <property type="entry name" value="2-DEOXYGLUCOSE-6-PHOSPHATE PHOSPHATASE 2"/>
    <property type="match status" value="1"/>
</dbReference>
<dbReference type="EMBL" id="PFCO01000001">
    <property type="protein sequence ID" value="PIR69835.1"/>
    <property type="molecule type" value="Genomic_DNA"/>
</dbReference>
<dbReference type="InterPro" id="IPR023198">
    <property type="entry name" value="PGP-like_dom2"/>
</dbReference>
<dbReference type="AlphaFoldDB" id="A0A2H0TGA5"/>
<dbReference type="SFLD" id="SFLDG01135">
    <property type="entry name" value="C1.5.6:_HAD__Beta-PGM__Phospha"/>
    <property type="match status" value="1"/>
</dbReference>
<protein>
    <recommendedName>
        <fullName evidence="3">Phosphatase</fullName>
    </recommendedName>
</protein>
<name>A0A2H0TGA5_9BACT</name>
<accession>A0A2H0TGA5</accession>
<dbReference type="NCBIfam" id="TIGR01549">
    <property type="entry name" value="HAD-SF-IA-v1"/>
    <property type="match status" value="1"/>
</dbReference>
<evidence type="ECO:0000313" key="2">
    <source>
        <dbReference type="Proteomes" id="UP000231503"/>
    </source>
</evidence>
<comment type="caution">
    <text evidence="1">The sequence shown here is derived from an EMBL/GenBank/DDBJ whole genome shotgun (WGS) entry which is preliminary data.</text>
</comment>
<evidence type="ECO:0008006" key="3">
    <source>
        <dbReference type="Google" id="ProtNLM"/>
    </source>
</evidence>
<dbReference type="Pfam" id="PF13419">
    <property type="entry name" value="HAD_2"/>
    <property type="match status" value="1"/>
</dbReference>
<dbReference type="SFLD" id="SFLDS00003">
    <property type="entry name" value="Haloacid_Dehalogenase"/>
    <property type="match status" value="1"/>
</dbReference>
<evidence type="ECO:0000313" key="1">
    <source>
        <dbReference type="EMBL" id="PIR69835.1"/>
    </source>
</evidence>
<dbReference type="InterPro" id="IPR006439">
    <property type="entry name" value="HAD-SF_hydro_IA"/>
</dbReference>
<dbReference type="InterPro" id="IPR041492">
    <property type="entry name" value="HAD_2"/>
</dbReference>
<gene>
    <name evidence="1" type="ORF">COU47_00135</name>
</gene>
<organism evidence="1 2">
    <name type="scientific">Candidatus Niyogibacteria bacterium CG10_big_fil_rev_8_21_14_0_10_46_36</name>
    <dbReference type="NCBI Taxonomy" id="1974726"/>
    <lineage>
        <taxon>Bacteria</taxon>
        <taxon>Candidatus Niyogiibacteriota</taxon>
    </lineage>
</organism>
<dbReference type="InterPro" id="IPR023214">
    <property type="entry name" value="HAD_sf"/>
</dbReference>